<accession>A0A0N4U2K1</accession>
<dbReference type="InterPro" id="IPR036390">
    <property type="entry name" value="WH_DNA-bd_sf"/>
</dbReference>
<dbReference type="PROSITE" id="PS51351">
    <property type="entry name" value="TFIIE_BETA_C"/>
    <property type="match status" value="1"/>
</dbReference>
<evidence type="ECO:0000256" key="6">
    <source>
        <dbReference type="ARBA" id="ARBA00025581"/>
    </source>
</evidence>
<protein>
    <recommendedName>
        <fullName evidence="7">Transcription initiation factor IIE subunit beta</fullName>
    </recommendedName>
</protein>
<evidence type="ECO:0000256" key="4">
    <source>
        <dbReference type="ARBA" id="ARBA00023163"/>
    </source>
</evidence>
<name>A0A0N4U2K1_DRAME</name>
<evidence type="ECO:0000256" key="1">
    <source>
        <dbReference type="ARBA" id="ARBA00004123"/>
    </source>
</evidence>
<dbReference type="InterPro" id="IPR040501">
    <property type="entry name" value="TFA2_Winged_2"/>
</dbReference>
<evidence type="ECO:0000313" key="10">
    <source>
        <dbReference type="Proteomes" id="UP000038040"/>
    </source>
</evidence>
<dbReference type="SUPFAM" id="SSF46785">
    <property type="entry name" value="Winged helix' DNA-binding domain"/>
    <property type="match status" value="1"/>
</dbReference>
<dbReference type="OrthoDB" id="5323195at2759"/>
<dbReference type="EMBL" id="UYYG01001152">
    <property type="protein sequence ID" value="VDN55298.1"/>
    <property type="molecule type" value="Genomic_DNA"/>
</dbReference>
<dbReference type="Proteomes" id="UP000274756">
    <property type="component" value="Unassembled WGS sequence"/>
</dbReference>
<reference evidence="12" key="1">
    <citation type="submission" date="2017-02" db="UniProtKB">
        <authorList>
            <consortium name="WormBaseParasite"/>
        </authorList>
    </citation>
    <scope>IDENTIFICATION</scope>
</reference>
<keyword evidence="4 7" id="KW-0804">Transcription</keyword>
<dbReference type="PIRSF" id="PIRSF016398">
    <property type="entry name" value="TFIIE-beta"/>
    <property type="match status" value="1"/>
</dbReference>
<sequence>MGRRKTIEKSNILCFSAESSRKKKKKPISDPQLAAKCILFSTISEFNYKTAHSASNAANFGTMAKIVDYMKKRHLSAQHWSLSLPEILEELQIYDLGKKTEAWLQEACSFESFKFKNRKALPSNPRLMVDENGKFLFKPPYKVRGKNSLLMLLKKYHLEGKGGILLSDLNECVPAADKHVEALGNAVIDVLTVINKRKDHVYFFNDTETDYAFIHYSLKAFKSLWRNASVDHLDEKKIEEYLQKHGIDAVKNVAPSKKIFAPPKRKIAKRRVNQKVHNEHLADLLVDYE</sequence>
<comment type="subcellular location">
    <subcellularLocation>
        <location evidence="1 7">Nucleus</location>
    </subcellularLocation>
</comment>
<reference evidence="9 11" key="2">
    <citation type="submission" date="2018-11" db="EMBL/GenBank/DDBJ databases">
        <authorList>
            <consortium name="Pathogen Informatics"/>
        </authorList>
    </citation>
    <scope>NUCLEOTIDE SEQUENCE [LARGE SCALE GENOMIC DNA]</scope>
</reference>
<dbReference type="Pfam" id="PF02186">
    <property type="entry name" value="TFIIE_beta"/>
    <property type="match status" value="1"/>
</dbReference>
<dbReference type="GO" id="GO:0005673">
    <property type="term" value="C:transcription factor TFIIE complex"/>
    <property type="evidence" value="ECO:0007669"/>
    <property type="project" value="UniProtKB-UniRule"/>
</dbReference>
<comment type="subunit">
    <text evidence="7">Tetramer of two alpha and two beta chains.</text>
</comment>
<dbReference type="STRING" id="318479.A0A0N4U2K1"/>
<dbReference type="PANTHER" id="PTHR12716">
    <property type="entry name" value="TRANSCRIPTION INITIATION FACTOR IIE, BETA SUBUNIT"/>
    <property type="match status" value="1"/>
</dbReference>
<evidence type="ECO:0000256" key="7">
    <source>
        <dbReference type="PIRNR" id="PIRNR016398"/>
    </source>
</evidence>
<dbReference type="GO" id="GO:0006367">
    <property type="term" value="P:transcription initiation at RNA polymerase II promoter"/>
    <property type="evidence" value="ECO:0007669"/>
    <property type="project" value="UniProtKB-UniRule"/>
</dbReference>
<comment type="function">
    <text evidence="6 7">Recruits TFIIH to the initiation complex and stimulates the RNA polymerase II C-terminal domain kinase and DNA-dependent ATPase activities of TFIIH. Both TFIIH and TFIIE are required for promoter clearance by RNA polymerase.</text>
</comment>
<dbReference type="Pfam" id="PF18121">
    <property type="entry name" value="TFA2_Winged_2"/>
    <property type="match status" value="1"/>
</dbReference>
<evidence type="ECO:0000313" key="12">
    <source>
        <dbReference type="WBParaSite" id="DME_0000091101-mRNA-1"/>
    </source>
</evidence>
<dbReference type="InterPro" id="IPR036388">
    <property type="entry name" value="WH-like_DNA-bd_sf"/>
</dbReference>
<keyword evidence="11" id="KW-1185">Reference proteome</keyword>
<evidence type="ECO:0000256" key="5">
    <source>
        <dbReference type="ARBA" id="ARBA00023242"/>
    </source>
</evidence>
<comment type="similarity">
    <text evidence="7">Belongs to the TFIIE beta subunit family.</text>
</comment>
<dbReference type="AlphaFoldDB" id="A0A0N4U2K1"/>
<evidence type="ECO:0000313" key="9">
    <source>
        <dbReference type="EMBL" id="VDN55298.1"/>
    </source>
</evidence>
<dbReference type="CDD" id="cd07977">
    <property type="entry name" value="TFIIE_beta_winged_helix"/>
    <property type="match status" value="1"/>
</dbReference>
<dbReference type="InterPro" id="IPR003166">
    <property type="entry name" value="TFIIE_bsu_DNA-bd"/>
</dbReference>
<keyword evidence="3 7" id="KW-0238">DNA-binding</keyword>
<dbReference type="InterPro" id="IPR016656">
    <property type="entry name" value="TFIIE-bsu"/>
</dbReference>
<evidence type="ECO:0000313" key="11">
    <source>
        <dbReference type="Proteomes" id="UP000274756"/>
    </source>
</evidence>
<proteinExistence type="inferred from homology"/>
<dbReference type="WBParaSite" id="DME_0000091101-mRNA-1">
    <property type="protein sequence ID" value="DME_0000091101-mRNA-1"/>
    <property type="gene ID" value="DME_0000091101"/>
</dbReference>
<organism evidence="10 12">
    <name type="scientific">Dracunculus medinensis</name>
    <name type="common">Guinea worm</name>
    <dbReference type="NCBI Taxonomy" id="318479"/>
    <lineage>
        <taxon>Eukaryota</taxon>
        <taxon>Metazoa</taxon>
        <taxon>Ecdysozoa</taxon>
        <taxon>Nematoda</taxon>
        <taxon>Chromadorea</taxon>
        <taxon>Rhabditida</taxon>
        <taxon>Spirurina</taxon>
        <taxon>Dracunculoidea</taxon>
        <taxon>Dracunculidae</taxon>
        <taxon>Dracunculus</taxon>
    </lineage>
</organism>
<dbReference type="Gene3D" id="1.10.10.10">
    <property type="entry name" value="Winged helix-like DNA-binding domain superfamily/Winged helix DNA-binding domain"/>
    <property type="match status" value="1"/>
</dbReference>
<dbReference type="Proteomes" id="UP000038040">
    <property type="component" value="Unplaced"/>
</dbReference>
<keyword evidence="2 7" id="KW-0805">Transcription regulation</keyword>
<dbReference type="GO" id="GO:0003677">
    <property type="term" value="F:DNA binding"/>
    <property type="evidence" value="ECO:0007669"/>
    <property type="project" value="UniProtKB-UniRule"/>
</dbReference>
<evidence type="ECO:0000256" key="3">
    <source>
        <dbReference type="ARBA" id="ARBA00023125"/>
    </source>
</evidence>
<feature type="domain" description="TFIIE beta" evidence="8">
    <location>
        <begin position="42"/>
        <end position="144"/>
    </location>
</feature>
<dbReference type="FunFam" id="1.10.10.10:FF:000177">
    <property type="entry name" value="Transcription initiation factor IIE subunit beta"/>
    <property type="match status" value="1"/>
</dbReference>
<evidence type="ECO:0000259" key="8">
    <source>
        <dbReference type="PROSITE" id="PS51351"/>
    </source>
</evidence>
<gene>
    <name evidence="9" type="ORF">DME_LOCUS5271</name>
</gene>
<dbReference type="PANTHER" id="PTHR12716:SF8">
    <property type="entry name" value="TRANSCRIPTION INITIATION FACTOR IIE SUBUNIT BETA"/>
    <property type="match status" value="1"/>
</dbReference>
<dbReference type="GO" id="GO:0001097">
    <property type="term" value="F:TFIIH-class transcription factor complex binding"/>
    <property type="evidence" value="ECO:0007669"/>
    <property type="project" value="TreeGrafter"/>
</dbReference>
<evidence type="ECO:0000256" key="2">
    <source>
        <dbReference type="ARBA" id="ARBA00023015"/>
    </source>
</evidence>
<keyword evidence="5 7" id="KW-0539">Nucleus</keyword>